<comment type="caution">
    <text evidence="1">The sequence shown here is derived from an EMBL/GenBank/DDBJ whole genome shotgun (WGS) entry which is preliminary data.</text>
</comment>
<organism evidence="1 2">
    <name type="scientific">Olleya sediminilitoris</name>
    <dbReference type="NCBI Taxonomy" id="2795739"/>
    <lineage>
        <taxon>Bacteria</taxon>
        <taxon>Pseudomonadati</taxon>
        <taxon>Bacteroidota</taxon>
        <taxon>Flavobacteriia</taxon>
        <taxon>Flavobacteriales</taxon>
        <taxon>Flavobacteriaceae</taxon>
    </lineage>
</organism>
<protein>
    <recommendedName>
        <fullName evidence="3">STAS domain-containing protein</fullName>
    </recommendedName>
</protein>
<reference evidence="1 2" key="1">
    <citation type="submission" date="2020-12" db="EMBL/GenBank/DDBJ databases">
        <title>Olleya sediminilitoris sp. nov., isolated from a tidal flat.</title>
        <authorList>
            <person name="Park S."/>
            <person name="Yoon J.-H."/>
        </authorList>
    </citation>
    <scope>NUCLEOTIDE SEQUENCE [LARGE SCALE GENOMIC DNA]</scope>
    <source>
        <strain evidence="1 2">YSTF-M6</strain>
    </source>
</reference>
<dbReference type="Proteomes" id="UP000605013">
    <property type="component" value="Unassembled WGS sequence"/>
</dbReference>
<dbReference type="RefSeq" id="WP_054851320.1">
    <property type="nucleotide sequence ID" value="NZ_JAEMEF010000004.1"/>
</dbReference>
<sequence length="137" mass="15766">MKKQLLINDLKFWVDQNVIYCKVFNTFSDCNRPEDLDQIFNEAITKLSEGVHMPILFNLEALDFNNAVRVFKLLSKNRIIKSLTLSKTFLVNSFKLSVLLKVVSFFCNPAMPDLIFVDTTSAIKFCIEDNQAYNSIS</sequence>
<evidence type="ECO:0008006" key="3">
    <source>
        <dbReference type="Google" id="ProtNLM"/>
    </source>
</evidence>
<gene>
    <name evidence="1" type="ORF">JAO71_07065</name>
</gene>
<evidence type="ECO:0000313" key="1">
    <source>
        <dbReference type="EMBL" id="MBL7559559.1"/>
    </source>
</evidence>
<keyword evidence="2" id="KW-1185">Reference proteome</keyword>
<proteinExistence type="predicted"/>
<dbReference type="EMBL" id="JAEMEF010000004">
    <property type="protein sequence ID" value="MBL7559559.1"/>
    <property type="molecule type" value="Genomic_DNA"/>
</dbReference>
<accession>A0ABS1WKA6</accession>
<evidence type="ECO:0000313" key="2">
    <source>
        <dbReference type="Proteomes" id="UP000605013"/>
    </source>
</evidence>
<name>A0ABS1WKA6_9FLAO</name>